<dbReference type="Pfam" id="PF20146">
    <property type="entry name" value="NRF"/>
    <property type="match status" value="1"/>
</dbReference>
<organism evidence="3 4">
    <name type="scientific">Caerostris extrusa</name>
    <name type="common">Bark spider</name>
    <name type="synonym">Caerostris bankana</name>
    <dbReference type="NCBI Taxonomy" id="172846"/>
    <lineage>
        <taxon>Eukaryota</taxon>
        <taxon>Metazoa</taxon>
        <taxon>Ecdysozoa</taxon>
        <taxon>Arthropoda</taxon>
        <taxon>Chelicerata</taxon>
        <taxon>Arachnida</taxon>
        <taxon>Araneae</taxon>
        <taxon>Araneomorphae</taxon>
        <taxon>Entelegynae</taxon>
        <taxon>Araneoidea</taxon>
        <taxon>Araneidae</taxon>
        <taxon>Caerostris</taxon>
    </lineage>
</organism>
<keyword evidence="1" id="KW-0812">Transmembrane</keyword>
<keyword evidence="4" id="KW-1185">Reference proteome</keyword>
<dbReference type="PANTHER" id="PTHR11161">
    <property type="entry name" value="O-ACYLTRANSFERASE"/>
    <property type="match status" value="1"/>
</dbReference>
<dbReference type="PANTHER" id="PTHR11161:SF0">
    <property type="entry name" value="O-ACYLTRANSFERASE LIKE PROTEIN"/>
    <property type="match status" value="1"/>
</dbReference>
<dbReference type="Proteomes" id="UP001054945">
    <property type="component" value="Unassembled WGS sequence"/>
</dbReference>
<proteinExistence type="predicted"/>
<feature type="transmembrane region" description="Helical" evidence="1">
    <location>
        <begin position="408"/>
        <end position="429"/>
    </location>
</feature>
<protein>
    <recommendedName>
        <fullName evidence="2">Nose resistant-to-fluoxetine protein N-terminal domain-containing protein</fullName>
    </recommendedName>
</protein>
<dbReference type="InterPro" id="IPR006621">
    <property type="entry name" value="Nose-resist-to-fluoxetine_N"/>
</dbReference>
<evidence type="ECO:0000313" key="4">
    <source>
        <dbReference type="Proteomes" id="UP001054945"/>
    </source>
</evidence>
<keyword evidence="1" id="KW-0472">Membrane</keyword>
<dbReference type="AlphaFoldDB" id="A0AAV4TTL1"/>
<evidence type="ECO:0000313" key="3">
    <source>
        <dbReference type="EMBL" id="GIY49778.1"/>
    </source>
</evidence>
<sequence length="451" mass="50949">MQMIAGLRKMKTWAFSFVDSSAKLPEGLASATFTFLGVYEQCLDIRVPHPKLEGQSQFRNCLLYSGSFFVFLGTLLELRSKSENTKPSNLGHRILLSFSMITNFAKLTSTKTSVESFNCLHGIRFLTITDLIFQRNVTFLPDIKTCKMDKKRFDIKAIVFHRLWRSEKTGIGAIVFIVLVSIIYSGAITYAHDLMPTLTVAYTDPDNGQVREAPPPLPSRLAAICGRCIVVWLGYGQLGVDKTSPKYNNTFTTVSKKDRSMFFFYTYANTLSRAAPYFIGILTGYLLIKKPDIKIPKILQVVCWCLASLICSCVIFITGAWFKAYTPSTLELVIYAALYKTVFTLGIAWMTFCCVTGSGGIINKFLSWKLWVPLSKLTFLIYLIHPYLQNVFIATFRGVQEVSHIRFIIQFFGFLCISGLLAFIASLLIESPLLAMEKVLFGRGEKKRRKK</sequence>
<feature type="transmembrane region" description="Helical" evidence="1">
    <location>
        <begin position="171"/>
        <end position="191"/>
    </location>
</feature>
<dbReference type="InterPro" id="IPR052728">
    <property type="entry name" value="O2_lipid_transport_reg"/>
</dbReference>
<evidence type="ECO:0000256" key="1">
    <source>
        <dbReference type="SAM" id="Phobius"/>
    </source>
</evidence>
<feature type="transmembrane region" description="Helical" evidence="1">
    <location>
        <begin position="370"/>
        <end position="388"/>
    </location>
</feature>
<keyword evidence="1" id="KW-1133">Transmembrane helix</keyword>
<reference evidence="3 4" key="1">
    <citation type="submission" date="2021-06" db="EMBL/GenBank/DDBJ databases">
        <title>Caerostris extrusa draft genome.</title>
        <authorList>
            <person name="Kono N."/>
            <person name="Arakawa K."/>
        </authorList>
    </citation>
    <scope>NUCLEOTIDE SEQUENCE [LARGE SCALE GENOMIC DNA]</scope>
</reference>
<feature type="transmembrane region" description="Helical" evidence="1">
    <location>
        <begin position="262"/>
        <end position="287"/>
    </location>
</feature>
<accession>A0AAV4TTL1</accession>
<evidence type="ECO:0000259" key="2">
    <source>
        <dbReference type="Pfam" id="PF20146"/>
    </source>
</evidence>
<comment type="caution">
    <text evidence="3">The sequence shown here is derived from an EMBL/GenBank/DDBJ whole genome shotgun (WGS) entry which is preliminary data.</text>
</comment>
<feature type="transmembrane region" description="Helical" evidence="1">
    <location>
        <begin position="342"/>
        <end position="363"/>
    </location>
</feature>
<feature type="domain" description="Nose resistant-to-fluoxetine protein N-terminal" evidence="2">
    <location>
        <begin position="2"/>
        <end position="57"/>
    </location>
</feature>
<feature type="transmembrane region" description="Helical" evidence="1">
    <location>
        <begin position="299"/>
        <end position="322"/>
    </location>
</feature>
<gene>
    <name evidence="3" type="ORF">CEXT_699491</name>
</gene>
<name>A0AAV4TTL1_CAEEX</name>
<dbReference type="EMBL" id="BPLR01011883">
    <property type="protein sequence ID" value="GIY49778.1"/>
    <property type="molecule type" value="Genomic_DNA"/>
</dbReference>